<name>A0A9P4MNE0_9PLEO</name>
<evidence type="ECO:0000256" key="1">
    <source>
        <dbReference type="SAM" id="MobiDB-lite"/>
    </source>
</evidence>
<reference evidence="2" key="1">
    <citation type="journal article" date="2020" name="Stud. Mycol.">
        <title>101 Dothideomycetes genomes: a test case for predicting lifestyles and emergence of pathogens.</title>
        <authorList>
            <person name="Haridas S."/>
            <person name="Albert R."/>
            <person name="Binder M."/>
            <person name="Bloem J."/>
            <person name="Labutti K."/>
            <person name="Salamov A."/>
            <person name="Andreopoulos B."/>
            <person name="Baker S."/>
            <person name="Barry K."/>
            <person name="Bills G."/>
            <person name="Bluhm B."/>
            <person name="Cannon C."/>
            <person name="Castanera R."/>
            <person name="Culley D."/>
            <person name="Daum C."/>
            <person name="Ezra D."/>
            <person name="Gonzalez J."/>
            <person name="Henrissat B."/>
            <person name="Kuo A."/>
            <person name="Liang C."/>
            <person name="Lipzen A."/>
            <person name="Lutzoni F."/>
            <person name="Magnuson J."/>
            <person name="Mondo S."/>
            <person name="Nolan M."/>
            <person name="Ohm R."/>
            <person name="Pangilinan J."/>
            <person name="Park H.-J."/>
            <person name="Ramirez L."/>
            <person name="Alfaro M."/>
            <person name="Sun H."/>
            <person name="Tritt A."/>
            <person name="Yoshinaga Y."/>
            <person name="Zwiers L.-H."/>
            <person name="Turgeon B."/>
            <person name="Goodwin S."/>
            <person name="Spatafora J."/>
            <person name="Crous P."/>
            <person name="Grigoriev I."/>
        </authorList>
    </citation>
    <scope>NUCLEOTIDE SEQUENCE</scope>
    <source>
        <strain evidence="2">ATCC 74209</strain>
    </source>
</reference>
<dbReference type="PANTHER" id="PTHR42100">
    <property type="entry name" value="OXIDOREDUCTASE 178 KDA SUBUNIT, PUTATIVE (AFU_ORTHOLOGUE AFUA_8G04320)-RELATED"/>
    <property type="match status" value="1"/>
</dbReference>
<protein>
    <recommendedName>
        <fullName evidence="4">NADH-ubiquinone oxidoreductase 17.8 kDa subunit</fullName>
    </recommendedName>
</protein>
<feature type="region of interest" description="Disordered" evidence="1">
    <location>
        <begin position="1"/>
        <end position="34"/>
    </location>
</feature>
<dbReference type="EMBL" id="ML994309">
    <property type="protein sequence ID" value="KAF2196882.1"/>
    <property type="molecule type" value="Genomic_DNA"/>
</dbReference>
<dbReference type="OrthoDB" id="2120038at2759"/>
<evidence type="ECO:0000313" key="2">
    <source>
        <dbReference type="EMBL" id="KAF2196882.1"/>
    </source>
</evidence>
<feature type="compositionally biased region" description="Low complexity" evidence="1">
    <location>
        <begin position="1"/>
        <end position="12"/>
    </location>
</feature>
<evidence type="ECO:0000313" key="3">
    <source>
        <dbReference type="Proteomes" id="UP000799536"/>
    </source>
</evidence>
<keyword evidence="3" id="KW-1185">Reference proteome</keyword>
<dbReference type="PANTHER" id="PTHR42100:SF1">
    <property type="entry name" value="OXIDOREDUCTASE 178 KDA SUBUNIT, PUTATIVE (AFU_ORTHOLOGUE AFUA_8G04320)-RELATED"/>
    <property type="match status" value="1"/>
</dbReference>
<comment type="caution">
    <text evidence="2">The sequence shown here is derived from an EMBL/GenBank/DDBJ whole genome shotgun (WGS) entry which is preliminary data.</text>
</comment>
<accession>A0A9P4MNE0</accession>
<sequence>MQPLRRAAATAARETRTTLSRHTRRYAHDDHSHKQAPVNESFGTGFYLPLALIPSCYGLYLFSRPTEGAKEGEDKRPFFTRWLAKYTDYTKDWEIRNDMHVRMIEQAGRDKALFLHAKPTDTVELRFPDQFNVGSPYNVSAGSQVNLSKVIAKYEREAYADNEQKLEDLRNGTLKAEQTVERRFRDKFGEGPM</sequence>
<dbReference type="Proteomes" id="UP000799536">
    <property type="component" value="Unassembled WGS sequence"/>
</dbReference>
<organism evidence="2 3">
    <name type="scientific">Delitschia confertaspora ATCC 74209</name>
    <dbReference type="NCBI Taxonomy" id="1513339"/>
    <lineage>
        <taxon>Eukaryota</taxon>
        <taxon>Fungi</taxon>
        <taxon>Dikarya</taxon>
        <taxon>Ascomycota</taxon>
        <taxon>Pezizomycotina</taxon>
        <taxon>Dothideomycetes</taxon>
        <taxon>Pleosporomycetidae</taxon>
        <taxon>Pleosporales</taxon>
        <taxon>Delitschiaceae</taxon>
        <taxon>Delitschia</taxon>
    </lineage>
</organism>
<dbReference type="InterPro" id="IPR034444">
    <property type="entry name" value="Nuo17.8"/>
</dbReference>
<evidence type="ECO:0008006" key="4">
    <source>
        <dbReference type="Google" id="ProtNLM"/>
    </source>
</evidence>
<dbReference type="AlphaFoldDB" id="A0A9P4MNE0"/>
<dbReference type="GO" id="GO:0005739">
    <property type="term" value="C:mitochondrion"/>
    <property type="evidence" value="ECO:0007669"/>
    <property type="project" value="InterPro"/>
</dbReference>
<gene>
    <name evidence="2" type="ORF">GQ43DRAFT_444728</name>
</gene>
<proteinExistence type="predicted"/>